<gene>
    <name evidence="1" type="ORF">AU467_31795</name>
</gene>
<name>A0A101KNI2_RHILI</name>
<evidence type="ECO:0000313" key="1">
    <source>
        <dbReference type="EMBL" id="KUM24030.1"/>
    </source>
</evidence>
<accession>A0A101KNI2</accession>
<reference evidence="1 2" key="1">
    <citation type="submission" date="2015-12" db="EMBL/GenBank/DDBJ databases">
        <title>Draft genome sequence of Mesorhizobium sp. UFLA 01-765, a multitolerant efficient symbiont and plant-growth promoting strain isolated from Zn-mining soil using Leucaena leucocephala as a trap plant.</title>
        <authorList>
            <person name="Rangel W.M."/>
            <person name="Thijs S."/>
            <person name="Longatti S.M."/>
            <person name="Moreira F.M."/>
            <person name="Weyens N."/>
            <person name="Vangronsveld J."/>
            <person name="Van Hamme J.D."/>
            <person name="Bottos E.M."/>
            <person name="Rineau F."/>
        </authorList>
    </citation>
    <scope>NUCLEOTIDE SEQUENCE [LARGE SCALE GENOMIC DNA]</scope>
    <source>
        <strain evidence="1 2">UFLA 01-765</strain>
    </source>
</reference>
<proteinExistence type="predicted"/>
<sequence length="71" mass="7840">MQKLQKDTLTGICSQMASHSWSEGEINELVDPKLGIITGFQDLLNELEQLRKIDLGTIPPAMSVQGADRND</sequence>
<dbReference type="Proteomes" id="UP000053176">
    <property type="component" value="Unassembled WGS sequence"/>
</dbReference>
<comment type="caution">
    <text evidence="1">The sequence shown here is derived from an EMBL/GenBank/DDBJ whole genome shotgun (WGS) entry which is preliminary data.</text>
</comment>
<dbReference type="OrthoDB" id="8371569at2"/>
<organism evidence="1 2">
    <name type="scientific">Rhizobium loti</name>
    <name type="common">Mesorhizobium loti</name>
    <dbReference type="NCBI Taxonomy" id="381"/>
    <lineage>
        <taxon>Bacteria</taxon>
        <taxon>Pseudomonadati</taxon>
        <taxon>Pseudomonadota</taxon>
        <taxon>Alphaproteobacteria</taxon>
        <taxon>Hyphomicrobiales</taxon>
        <taxon>Phyllobacteriaceae</taxon>
        <taxon>Mesorhizobium</taxon>
    </lineage>
</organism>
<evidence type="ECO:0000313" key="2">
    <source>
        <dbReference type="Proteomes" id="UP000053176"/>
    </source>
</evidence>
<dbReference type="EMBL" id="LPWA01000146">
    <property type="protein sequence ID" value="KUM24030.1"/>
    <property type="molecule type" value="Genomic_DNA"/>
</dbReference>
<dbReference type="AlphaFoldDB" id="A0A101KNI2"/>
<protein>
    <submittedName>
        <fullName evidence="1">Uncharacterized protein</fullName>
    </submittedName>
</protein>